<keyword evidence="4" id="KW-0967">Endosome</keyword>
<feature type="signal peptide" evidence="10">
    <location>
        <begin position="1"/>
        <end position="21"/>
    </location>
</feature>
<evidence type="ECO:0000256" key="8">
    <source>
        <dbReference type="PROSITE-ProRule" id="PRU00740"/>
    </source>
</evidence>
<evidence type="ECO:0000259" key="11">
    <source>
        <dbReference type="Pfam" id="PF01299"/>
    </source>
</evidence>
<dbReference type="PRINTS" id="PR00336">
    <property type="entry name" value="LYSASSOCTDMP"/>
</dbReference>
<evidence type="ECO:0000256" key="4">
    <source>
        <dbReference type="ARBA" id="ARBA00022753"/>
    </source>
</evidence>
<evidence type="ECO:0000313" key="12">
    <source>
        <dbReference type="EMBL" id="GCB69517.1"/>
    </source>
</evidence>
<dbReference type="GO" id="GO:0072594">
    <property type="term" value="P:establishment of protein localization to organelle"/>
    <property type="evidence" value="ECO:0007669"/>
    <property type="project" value="TreeGrafter"/>
</dbReference>
<keyword evidence="3 10" id="KW-0732">Signal</keyword>
<sequence length="316" mass="34505">MRSLMLLAAAFVFCGFHLSSAVLTEGAASSDVPNLVAVSAKPNTTTPHPTTTAHVTNTTKHVTTAHVTNTTTAQNTTTVHVTNTTTAQNTTTAYVTNTTTAQNTTTAHATRTVLPTLTPHFSLPNTGQYNVSLKNVTCIKATIGIQLFVKQKAKDLYFNIPPDKTSVSGKCGDGASWIIFKFNSGFVNFTFVKDGKQYYVWEMSVALNAMNNLGTSYHGTVNHMKLFRTTLGYSYKCNSKQIVSFSTDSLHILIVNTQLQAFGVPGGKFGREQKCALDSKFIVPILFGISVFILIVAVIVVYLICRHRRFVGYQRI</sequence>
<name>A0A401P8M7_SCYTO</name>
<keyword evidence="8" id="KW-0458">Lysosome</keyword>
<keyword evidence="2 8" id="KW-0812">Transmembrane</keyword>
<comment type="caution">
    <text evidence="8">Lacks conserved residue(s) required for the propagation of feature annotation.</text>
</comment>
<keyword evidence="5 9" id="KW-1133">Transmembrane helix</keyword>
<dbReference type="STRING" id="75743.A0A401P8M7"/>
<feature type="chain" id="PRO_5019296821" description="Lysosome-associated membrane glycoprotein 2-like luminal domain-containing protein" evidence="10">
    <location>
        <begin position="22"/>
        <end position="316"/>
    </location>
</feature>
<dbReference type="InterPro" id="IPR002000">
    <property type="entry name" value="Lysosome-assoc_membr_glycop"/>
</dbReference>
<feature type="domain" description="Lysosome-associated membrane glycoprotein 2-like luminal" evidence="11">
    <location>
        <begin position="124"/>
        <end position="264"/>
    </location>
</feature>
<proteinExistence type="inferred from homology"/>
<evidence type="ECO:0000256" key="5">
    <source>
        <dbReference type="ARBA" id="ARBA00022989"/>
    </source>
</evidence>
<dbReference type="OMA" id="QLLFVNM"/>
<keyword evidence="7" id="KW-0325">Glycoprotein</keyword>
<dbReference type="GO" id="GO:0005765">
    <property type="term" value="C:lysosomal membrane"/>
    <property type="evidence" value="ECO:0007669"/>
    <property type="project" value="UniProtKB-SubCell"/>
</dbReference>
<dbReference type="Pfam" id="PF01299">
    <property type="entry name" value="Lamp2-like_luminal"/>
    <property type="match status" value="1"/>
</dbReference>
<gene>
    <name evidence="12" type="ORF">scyTo_0005495</name>
</gene>
<dbReference type="InterPro" id="IPR048528">
    <property type="entry name" value="Lamp2-like_luminal"/>
</dbReference>
<dbReference type="OrthoDB" id="9428839at2759"/>
<protein>
    <recommendedName>
        <fullName evidence="11">Lysosome-associated membrane glycoprotein 2-like luminal domain-containing protein</fullName>
    </recommendedName>
</protein>
<dbReference type="EMBL" id="BFAA01001714">
    <property type="protein sequence ID" value="GCB69517.1"/>
    <property type="molecule type" value="Genomic_DNA"/>
</dbReference>
<dbReference type="GO" id="GO:0005886">
    <property type="term" value="C:plasma membrane"/>
    <property type="evidence" value="ECO:0007669"/>
    <property type="project" value="TreeGrafter"/>
</dbReference>
<comment type="caution">
    <text evidence="12">The sequence shown here is derived from an EMBL/GenBank/DDBJ whole genome shotgun (WGS) entry which is preliminary data.</text>
</comment>
<evidence type="ECO:0000256" key="9">
    <source>
        <dbReference type="SAM" id="Phobius"/>
    </source>
</evidence>
<feature type="transmembrane region" description="Helical" evidence="9">
    <location>
        <begin position="281"/>
        <end position="305"/>
    </location>
</feature>
<dbReference type="GO" id="GO:0031902">
    <property type="term" value="C:late endosome membrane"/>
    <property type="evidence" value="ECO:0007669"/>
    <property type="project" value="TreeGrafter"/>
</dbReference>
<evidence type="ECO:0000256" key="7">
    <source>
        <dbReference type="ARBA" id="ARBA00023180"/>
    </source>
</evidence>
<dbReference type="PANTHER" id="PTHR11506:SF30">
    <property type="entry name" value="LYSOSOME-ASSOCIATED MEMBRANE GLYCOPROTEIN 3"/>
    <property type="match status" value="1"/>
</dbReference>
<evidence type="ECO:0000256" key="1">
    <source>
        <dbReference type="ARBA" id="ARBA00004530"/>
    </source>
</evidence>
<evidence type="ECO:0000313" key="13">
    <source>
        <dbReference type="Proteomes" id="UP000288216"/>
    </source>
</evidence>
<evidence type="ECO:0000256" key="3">
    <source>
        <dbReference type="ARBA" id="ARBA00022729"/>
    </source>
</evidence>
<dbReference type="AlphaFoldDB" id="A0A401P8M7"/>
<evidence type="ECO:0000256" key="6">
    <source>
        <dbReference type="ARBA" id="ARBA00023136"/>
    </source>
</evidence>
<keyword evidence="13" id="KW-1185">Reference proteome</keyword>
<evidence type="ECO:0000256" key="10">
    <source>
        <dbReference type="SAM" id="SignalP"/>
    </source>
</evidence>
<dbReference type="PROSITE" id="PS51407">
    <property type="entry name" value="LAMP_3"/>
    <property type="match status" value="1"/>
</dbReference>
<dbReference type="Gene3D" id="2.40.160.110">
    <property type="match status" value="1"/>
</dbReference>
<comment type="similarity">
    <text evidence="8">Belongs to the LAMP family.</text>
</comment>
<comment type="subcellular location">
    <subcellularLocation>
        <location evidence="1">Endosome membrane</location>
        <topology evidence="1">Single-pass type I membrane protein</topology>
    </subcellularLocation>
    <subcellularLocation>
        <location evidence="8">Lysosome membrane</location>
        <topology evidence="8">Single-pass type I membrane protein</topology>
    </subcellularLocation>
</comment>
<organism evidence="12 13">
    <name type="scientific">Scyliorhinus torazame</name>
    <name type="common">Cloudy catshark</name>
    <name type="synonym">Catulus torazame</name>
    <dbReference type="NCBI Taxonomy" id="75743"/>
    <lineage>
        <taxon>Eukaryota</taxon>
        <taxon>Metazoa</taxon>
        <taxon>Chordata</taxon>
        <taxon>Craniata</taxon>
        <taxon>Vertebrata</taxon>
        <taxon>Chondrichthyes</taxon>
        <taxon>Elasmobranchii</taxon>
        <taxon>Galeomorphii</taxon>
        <taxon>Galeoidea</taxon>
        <taxon>Carcharhiniformes</taxon>
        <taxon>Scyliorhinidae</taxon>
        <taxon>Scyliorhinus</taxon>
    </lineage>
</organism>
<accession>A0A401P8M7</accession>
<dbReference type="PANTHER" id="PTHR11506">
    <property type="entry name" value="LYSOSOME-ASSOCIATED MEMBRANE GLYCOPROTEIN"/>
    <property type="match status" value="1"/>
</dbReference>
<dbReference type="Proteomes" id="UP000288216">
    <property type="component" value="Unassembled WGS sequence"/>
</dbReference>
<evidence type="ECO:0000256" key="2">
    <source>
        <dbReference type="ARBA" id="ARBA00022692"/>
    </source>
</evidence>
<reference evidence="12 13" key="1">
    <citation type="journal article" date="2018" name="Nat. Ecol. Evol.">
        <title>Shark genomes provide insights into elasmobranch evolution and the origin of vertebrates.</title>
        <authorList>
            <person name="Hara Y"/>
            <person name="Yamaguchi K"/>
            <person name="Onimaru K"/>
            <person name="Kadota M"/>
            <person name="Koyanagi M"/>
            <person name="Keeley SD"/>
            <person name="Tatsumi K"/>
            <person name="Tanaka K"/>
            <person name="Motone F"/>
            <person name="Kageyama Y"/>
            <person name="Nozu R"/>
            <person name="Adachi N"/>
            <person name="Nishimura O"/>
            <person name="Nakagawa R"/>
            <person name="Tanegashima C"/>
            <person name="Kiyatake I"/>
            <person name="Matsumoto R"/>
            <person name="Murakumo K"/>
            <person name="Nishida K"/>
            <person name="Terakita A"/>
            <person name="Kuratani S"/>
            <person name="Sato K"/>
            <person name="Hyodo S Kuraku.S."/>
        </authorList>
    </citation>
    <scope>NUCLEOTIDE SEQUENCE [LARGE SCALE GENOMIC DNA]</scope>
</reference>
<keyword evidence="6 8" id="KW-0472">Membrane</keyword>